<keyword evidence="5" id="KW-0902">Two-component regulatory system</keyword>
<dbReference type="PROSITE" id="PS50109">
    <property type="entry name" value="HIS_KIN"/>
    <property type="match status" value="1"/>
</dbReference>
<dbReference type="PRINTS" id="PR00344">
    <property type="entry name" value="BCTRLSENSOR"/>
</dbReference>
<name>L0K9U8_HALHC</name>
<dbReference type="EMBL" id="CP003359">
    <property type="protein sequence ID" value="AGB40873.1"/>
    <property type="molecule type" value="Genomic_DNA"/>
</dbReference>
<feature type="transmembrane region" description="Helical" evidence="6">
    <location>
        <begin position="37"/>
        <end position="58"/>
    </location>
</feature>
<feature type="transmembrane region" description="Helical" evidence="6">
    <location>
        <begin position="64"/>
        <end position="86"/>
    </location>
</feature>
<keyword evidence="9" id="KW-1185">Reference proteome</keyword>
<dbReference type="InterPro" id="IPR039506">
    <property type="entry name" value="SPOB_a"/>
</dbReference>
<dbReference type="SUPFAM" id="SSF55874">
    <property type="entry name" value="ATPase domain of HSP90 chaperone/DNA topoisomerase II/histidine kinase"/>
    <property type="match status" value="1"/>
</dbReference>
<proteinExistence type="predicted"/>
<dbReference type="OrthoDB" id="1634477at2"/>
<reference evidence="9" key="1">
    <citation type="submission" date="2012-02" db="EMBL/GenBank/DDBJ databases">
        <title>The complete genome of Halobacteroides halobius DSM 5150.</title>
        <authorList>
            <person name="Lucas S."/>
            <person name="Copeland A."/>
            <person name="Lapidus A."/>
            <person name="Glavina del Rio T."/>
            <person name="Dalin E."/>
            <person name="Tice H."/>
            <person name="Bruce D."/>
            <person name="Goodwin L."/>
            <person name="Pitluck S."/>
            <person name="Peters L."/>
            <person name="Mikhailova N."/>
            <person name="Gu W."/>
            <person name="Kyrpides N."/>
            <person name="Mavromatis K."/>
            <person name="Ivanova N."/>
            <person name="Brettin T."/>
            <person name="Detter J.C."/>
            <person name="Han C."/>
            <person name="Larimer F."/>
            <person name="Land M."/>
            <person name="Hauser L."/>
            <person name="Markowitz V."/>
            <person name="Cheng J.-F."/>
            <person name="Hugenholtz P."/>
            <person name="Woyke T."/>
            <person name="Wu D."/>
            <person name="Tindall B."/>
            <person name="Pomrenke H."/>
            <person name="Brambilla E."/>
            <person name="Klenk H.-P."/>
            <person name="Eisen J.A."/>
        </authorList>
    </citation>
    <scope>NUCLEOTIDE SEQUENCE [LARGE SCALE GENOMIC DNA]</scope>
    <source>
        <strain evidence="9">ATCC 35273 / DSM 5150 / MD-1</strain>
    </source>
</reference>
<dbReference type="PANTHER" id="PTHR43547">
    <property type="entry name" value="TWO-COMPONENT HISTIDINE KINASE"/>
    <property type="match status" value="1"/>
</dbReference>
<dbReference type="InterPro" id="IPR033425">
    <property type="entry name" value="MASE3"/>
</dbReference>
<sequence>MPYIIEFIMEMGIVFICFNVFLVLFYTYSVNNNLKNLFVATNFLFAGLVNLGHAILVFKRFHLAYYSISHLFALSSRLLVIVAILISWWISEDRKSRYSFYILILTTIFYSIGSLILVFKLWIEFAGIIIVIRAVLLIGLLANIIYYLADYKNNKKHTDLLLKGFIFTLCNELILLFKANIFGTGYFVAHIFKLVAFVYFFRHIFGEEVTSGILAQKEVKIKNAKLNYQQRMIKELRSQRHDFKNELQTIYTMLQLNKLKQAREYIKNTHLDLSETVGTKSYDNRLAPVLLCKEKIATENDIQLETEIKYQTDKIAIPYNKFIKILFNLIDNAFDAVRERKENRKVQVELFTKRNNVILKVFNNGPIIPNEIKEDIFTPGYTTKDKGSGFGLHIIKSTIEDYGGSISVKSKEEFGTEFICWFPKSEKNIDSSISV</sequence>
<dbReference type="STRING" id="748449.Halha_0912"/>
<evidence type="ECO:0000259" key="7">
    <source>
        <dbReference type="PROSITE" id="PS50109"/>
    </source>
</evidence>
<feature type="transmembrane region" description="Helical" evidence="6">
    <location>
        <begin position="12"/>
        <end position="30"/>
    </location>
</feature>
<dbReference type="InterPro" id="IPR003594">
    <property type="entry name" value="HATPase_dom"/>
</dbReference>
<keyword evidence="4 8" id="KW-0418">Kinase</keyword>
<keyword evidence="6" id="KW-0472">Membrane</keyword>
<keyword evidence="6" id="KW-1133">Transmembrane helix</keyword>
<feature type="transmembrane region" description="Helical" evidence="6">
    <location>
        <begin position="98"/>
        <end position="119"/>
    </location>
</feature>
<dbReference type="SMART" id="SM00387">
    <property type="entry name" value="HATPase_c"/>
    <property type="match status" value="1"/>
</dbReference>
<keyword evidence="6" id="KW-0812">Transmembrane</keyword>
<evidence type="ECO:0000256" key="4">
    <source>
        <dbReference type="ARBA" id="ARBA00022777"/>
    </source>
</evidence>
<evidence type="ECO:0000256" key="2">
    <source>
        <dbReference type="ARBA" id="ARBA00012438"/>
    </source>
</evidence>
<feature type="transmembrane region" description="Helical" evidence="6">
    <location>
        <begin position="125"/>
        <end position="148"/>
    </location>
</feature>
<evidence type="ECO:0000313" key="8">
    <source>
        <dbReference type="EMBL" id="AGB40873.1"/>
    </source>
</evidence>
<dbReference type="Proteomes" id="UP000010880">
    <property type="component" value="Chromosome"/>
</dbReference>
<dbReference type="EC" id="2.7.13.3" evidence="2"/>
<dbReference type="AlphaFoldDB" id="L0K9U8"/>
<dbReference type="HOGENOM" id="CLU_629716_0_0_9"/>
<dbReference type="Pfam" id="PF17159">
    <property type="entry name" value="MASE3"/>
    <property type="match status" value="1"/>
</dbReference>
<evidence type="ECO:0000256" key="6">
    <source>
        <dbReference type="SAM" id="Phobius"/>
    </source>
</evidence>
<dbReference type="eggNOG" id="COG3290">
    <property type="taxonomic scope" value="Bacteria"/>
</dbReference>
<dbReference type="Pfam" id="PF14689">
    <property type="entry name" value="SPOB_a"/>
    <property type="match status" value="1"/>
</dbReference>
<dbReference type="InterPro" id="IPR036890">
    <property type="entry name" value="HATPase_C_sf"/>
</dbReference>
<evidence type="ECO:0000313" key="9">
    <source>
        <dbReference type="Proteomes" id="UP000010880"/>
    </source>
</evidence>
<dbReference type="Gene3D" id="1.10.287.130">
    <property type="match status" value="1"/>
</dbReference>
<evidence type="ECO:0000256" key="5">
    <source>
        <dbReference type="ARBA" id="ARBA00023012"/>
    </source>
</evidence>
<evidence type="ECO:0000256" key="1">
    <source>
        <dbReference type="ARBA" id="ARBA00000085"/>
    </source>
</evidence>
<dbReference type="GO" id="GO:0000155">
    <property type="term" value="F:phosphorelay sensor kinase activity"/>
    <property type="evidence" value="ECO:0007669"/>
    <property type="project" value="TreeGrafter"/>
</dbReference>
<comment type="catalytic activity">
    <reaction evidence="1">
        <text>ATP + protein L-histidine = ADP + protein N-phospho-L-histidine.</text>
        <dbReference type="EC" id="2.7.13.3"/>
    </reaction>
</comment>
<dbReference type="PANTHER" id="PTHR43547:SF2">
    <property type="entry name" value="HYBRID SIGNAL TRANSDUCTION HISTIDINE KINASE C"/>
    <property type="match status" value="1"/>
</dbReference>
<keyword evidence="3" id="KW-0597">Phosphoprotein</keyword>
<feature type="domain" description="Histidine kinase" evidence="7">
    <location>
        <begin position="238"/>
        <end position="426"/>
    </location>
</feature>
<dbReference type="KEGG" id="hhl:Halha_0912"/>
<gene>
    <name evidence="8" type="ordered locus">Halha_0912</name>
</gene>
<accession>L0K9U8</accession>
<evidence type="ECO:0000256" key="3">
    <source>
        <dbReference type="ARBA" id="ARBA00022553"/>
    </source>
</evidence>
<dbReference type="InterPro" id="IPR004358">
    <property type="entry name" value="Sig_transdc_His_kin-like_C"/>
</dbReference>
<dbReference type="InterPro" id="IPR005467">
    <property type="entry name" value="His_kinase_dom"/>
</dbReference>
<dbReference type="Pfam" id="PF02518">
    <property type="entry name" value="HATPase_c"/>
    <property type="match status" value="1"/>
</dbReference>
<protein>
    <recommendedName>
        <fullName evidence="2">histidine kinase</fullName>
        <ecNumber evidence="2">2.7.13.3</ecNumber>
    </recommendedName>
</protein>
<organism evidence="8 9">
    <name type="scientific">Halobacteroides halobius (strain ATCC 35273 / DSM 5150 / MD-1)</name>
    <dbReference type="NCBI Taxonomy" id="748449"/>
    <lineage>
        <taxon>Bacteria</taxon>
        <taxon>Bacillati</taxon>
        <taxon>Bacillota</taxon>
        <taxon>Clostridia</taxon>
        <taxon>Halanaerobiales</taxon>
        <taxon>Halobacteroidaceae</taxon>
        <taxon>Halobacteroides</taxon>
    </lineage>
</organism>
<keyword evidence="4 8" id="KW-0808">Transferase</keyword>
<dbReference type="Gene3D" id="3.30.565.10">
    <property type="entry name" value="Histidine kinase-like ATPase, C-terminal domain"/>
    <property type="match status" value="1"/>
</dbReference>